<evidence type="ECO:0000259" key="1">
    <source>
        <dbReference type="Pfam" id="PF12867"/>
    </source>
</evidence>
<name>A0A317NC90_9NOCA</name>
<dbReference type="RefSeq" id="WP_110039566.1">
    <property type="nucleotide sequence ID" value="NZ_QGTL01000008.1"/>
</dbReference>
<dbReference type="Proteomes" id="UP000246410">
    <property type="component" value="Unassembled WGS sequence"/>
</dbReference>
<gene>
    <name evidence="2" type="ORF">DFR69_108260</name>
</gene>
<dbReference type="AlphaFoldDB" id="A0A317NC90"/>
<keyword evidence="3" id="KW-1185">Reference proteome</keyword>
<dbReference type="InterPro" id="IPR024775">
    <property type="entry name" value="DinB-like"/>
</dbReference>
<evidence type="ECO:0000313" key="2">
    <source>
        <dbReference type="EMBL" id="PWV72946.1"/>
    </source>
</evidence>
<sequence length="177" mass="20347">MRGVPSSRTDLLRWQFDLVWSLFEFHLERLEPADFLWEPGELCWTMRQHGEQVWVADWADTEPDPIPVPTIGWLTWHIGWWWSVAIDHARHRPPRERTEIAWPGPGAPTVEWLRGLRADWLGVLDGLDDAALDADSAYPWPADAGLTVAHQVSWVDAELMKNVAEIGQLRMLRAARG</sequence>
<evidence type="ECO:0000313" key="3">
    <source>
        <dbReference type="Proteomes" id="UP000246410"/>
    </source>
</evidence>
<organism evidence="2 3">
    <name type="scientific">Nocardia neocaledoniensis</name>
    <dbReference type="NCBI Taxonomy" id="236511"/>
    <lineage>
        <taxon>Bacteria</taxon>
        <taxon>Bacillati</taxon>
        <taxon>Actinomycetota</taxon>
        <taxon>Actinomycetes</taxon>
        <taxon>Mycobacteriales</taxon>
        <taxon>Nocardiaceae</taxon>
        <taxon>Nocardia</taxon>
    </lineage>
</organism>
<feature type="domain" description="DinB-like" evidence="1">
    <location>
        <begin position="15"/>
        <end position="166"/>
    </location>
</feature>
<comment type="caution">
    <text evidence="2">The sequence shown here is derived from an EMBL/GenBank/DDBJ whole genome shotgun (WGS) entry which is preliminary data.</text>
</comment>
<dbReference type="EMBL" id="QGTL01000008">
    <property type="protein sequence ID" value="PWV72946.1"/>
    <property type="molecule type" value="Genomic_DNA"/>
</dbReference>
<protein>
    <submittedName>
        <fullName evidence="2">DinB family protein</fullName>
    </submittedName>
</protein>
<accession>A0A317NC90</accession>
<dbReference type="Pfam" id="PF12867">
    <property type="entry name" value="DinB_2"/>
    <property type="match status" value="1"/>
</dbReference>
<proteinExistence type="predicted"/>
<reference evidence="2 3" key="1">
    <citation type="submission" date="2018-05" db="EMBL/GenBank/DDBJ databases">
        <title>Genomic Encyclopedia of Type Strains, Phase IV (KMG-IV): sequencing the most valuable type-strain genomes for metagenomic binning, comparative biology and taxonomic classification.</title>
        <authorList>
            <person name="Goeker M."/>
        </authorList>
    </citation>
    <scope>NUCLEOTIDE SEQUENCE [LARGE SCALE GENOMIC DNA]</scope>
    <source>
        <strain evidence="2 3">DSM 44717</strain>
    </source>
</reference>